<dbReference type="GO" id="GO:0016787">
    <property type="term" value="F:hydrolase activity"/>
    <property type="evidence" value="ECO:0007669"/>
    <property type="project" value="UniProtKB-KW"/>
</dbReference>
<proteinExistence type="predicted"/>
<reference evidence="1 2" key="1">
    <citation type="submission" date="2018-09" db="EMBL/GenBank/DDBJ databases">
        <title>Profundibacter amoris BAR1 gen. nov., sp. nov., a new member of the Roseobacter clade isolated at Lokis Castle Vent Field on the Arctic Mid-Oceanic Ridge.</title>
        <authorList>
            <person name="Le Moine Bauer S."/>
            <person name="Sjoeberg A.G."/>
            <person name="L'Haridon S."/>
            <person name="Stokke R."/>
            <person name="Roalkvam I."/>
            <person name="Steen I.H."/>
            <person name="Dahle H."/>
        </authorList>
    </citation>
    <scope>NUCLEOTIDE SEQUENCE [LARGE SCALE GENOMIC DNA]</scope>
    <source>
        <strain evidence="1 2">BAR1</strain>
    </source>
</reference>
<dbReference type="InterPro" id="IPR026002">
    <property type="entry name" value="ATC_hydrolase-like"/>
</dbReference>
<evidence type="ECO:0000313" key="2">
    <source>
        <dbReference type="Proteomes" id="UP000261704"/>
    </source>
</evidence>
<evidence type="ECO:0000313" key="1">
    <source>
        <dbReference type="EMBL" id="AXX99657.1"/>
    </source>
</evidence>
<organism evidence="1 2">
    <name type="scientific">Profundibacter amoris</name>
    <dbReference type="NCBI Taxonomy" id="2171755"/>
    <lineage>
        <taxon>Bacteria</taxon>
        <taxon>Pseudomonadati</taxon>
        <taxon>Pseudomonadota</taxon>
        <taxon>Alphaproteobacteria</taxon>
        <taxon>Rhodobacterales</taxon>
        <taxon>Paracoccaceae</taxon>
        <taxon>Profundibacter</taxon>
    </lineage>
</organism>
<dbReference type="EMBL" id="CP032125">
    <property type="protein sequence ID" value="AXX99657.1"/>
    <property type="molecule type" value="Genomic_DNA"/>
</dbReference>
<keyword evidence="1" id="KW-0378">Hydrolase</keyword>
<dbReference type="Pfam" id="PF14196">
    <property type="entry name" value="ATC_hydrolase"/>
    <property type="match status" value="1"/>
</dbReference>
<name>A0A347ULC9_9RHOB</name>
<sequence length="151" mass="17533">MPMIEKRRIEAEITGEIYDVLKERHGKEEAQEIIRISVANSAITQGREFKAKYDHEPTLADLAANHHLWDMDNALERTYLQETDTALDYNITRCEYARMYRDMGLGEIGHLLSCNRDGSFCIGFSDNIELTRTQTIMEGADHCDFRYRLKP</sequence>
<accession>A0A347ULC9</accession>
<dbReference type="AlphaFoldDB" id="A0A347ULC9"/>
<dbReference type="KEGG" id="pamo:BAR1_02235"/>
<gene>
    <name evidence="1" type="ORF">BAR1_02235</name>
</gene>
<dbReference type="Proteomes" id="UP000261704">
    <property type="component" value="Chromosome"/>
</dbReference>
<keyword evidence="2" id="KW-1185">Reference proteome</keyword>
<protein>
    <submittedName>
        <fullName evidence="1">2-amino-thiazoline-4-carboxylic acid hydrolase</fullName>
    </submittedName>
</protein>
<dbReference type="OrthoDB" id="9805176at2"/>